<accession>A4GZY2</accession>
<dbReference type="InterPro" id="IPR001178">
    <property type="entry name" value="Pest_cryst_dom_II"/>
</dbReference>
<organism evidence="9">
    <name type="scientific">Bacillus thuringiensis</name>
    <dbReference type="NCBI Taxonomy" id="1428"/>
    <lineage>
        <taxon>Bacteria</taxon>
        <taxon>Bacillati</taxon>
        <taxon>Bacillota</taxon>
        <taxon>Bacilli</taxon>
        <taxon>Bacillales</taxon>
        <taxon>Bacillaceae</taxon>
        <taxon>Bacillus</taxon>
        <taxon>Bacillus cereus group</taxon>
    </lineage>
</organism>
<dbReference type="Gene3D" id="2.100.10.10">
    <property type="entry name" value="Pesticidal crystal protein, central domain"/>
    <property type="match status" value="1"/>
</dbReference>
<dbReference type="Pfam" id="PF00555">
    <property type="entry name" value="Endotoxin_M"/>
    <property type="match status" value="1"/>
</dbReference>
<reference evidence="9" key="1">
    <citation type="journal article" date="2007" name="Curr. Microbiol.">
        <title>Cloning and characterization of a novel crystal protein from a native Bacillus thuringiensis isolate highly active against Aedes aegypti.</title>
        <authorList>
            <person name="Beron C.M."/>
            <person name="Salerno G.L."/>
        </authorList>
    </citation>
    <scope>NUCLEOTIDE SEQUENCE</scope>
    <source>
        <strain evidence="9">FCC 41</strain>
    </source>
</reference>
<evidence type="ECO:0000256" key="3">
    <source>
        <dbReference type="ARBA" id="ARBA00022969"/>
    </source>
</evidence>
<feature type="domain" description="Pesticidal crystal protein" evidence="7">
    <location>
        <begin position="528"/>
        <end position="660"/>
    </location>
</feature>
<dbReference type="AlphaFoldDB" id="A4GZY2"/>
<feature type="domain" description="Pesticidal crystal protein" evidence="6">
    <location>
        <begin position="301"/>
        <end position="517"/>
    </location>
</feature>
<dbReference type="SUPFAM" id="SSF51096">
    <property type="entry name" value="delta-Endotoxin (insectocide), middle domain"/>
    <property type="match status" value="1"/>
</dbReference>
<name>A4GZY2_BACTU</name>
<keyword evidence="4" id="KW-0843">Virulence</keyword>
<evidence type="ECO:0000256" key="1">
    <source>
        <dbReference type="ARBA" id="ARBA00007819"/>
    </source>
</evidence>
<evidence type="ECO:0000313" key="9">
    <source>
        <dbReference type="EMBL" id="CAJ43600.1"/>
    </source>
</evidence>
<evidence type="ECO:0000256" key="2">
    <source>
        <dbReference type="ARBA" id="ARBA00022656"/>
    </source>
</evidence>
<dbReference type="GO" id="GO:0090729">
    <property type="term" value="F:toxin activity"/>
    <property type="evidence" value="ECO:0007669"/>
    <property type="project" value="UniProtKB-KW"/>
</dbReference>
<comment type="similarity">
    <text evidence="1">Belongs to the delta endotoxin family.</text>
</comment>
<dbReference type="SUPFAM" id="SSF49785">
    <property type="entry name" value="Galactose-binding domain-like"/>
    <property type="match status" value="1"/>
</dbReference>
<dbReference type="SUPFAM" id="SSF56849">
    <property type="entry name" value="delta-Endotoxin (insectocide), N-terminal domain"/>
    <property type="match status" value="1"/>
</dbReference>
<dbReference type="Pfam" id="PF03944">
    <property type="entry name" value="Endotoxin_C"/>
    <property type="match status" value="1"/>
</dbReference>
<dbReference type="CDD" id="cd04085">
    <property type="entry name" value="delta_endotoxin_C"/>
    <property type="match status" value="1"/>
</dbReference>
<evidence type="ECO:0000259" key="7">
    <source>
        <dbReference type="Pfam" id="PF03944"/>
    </source>
</evidence>
<feature type="domain" description="Pesticidal crystal protein" evidence="8">
    <location>
        <begin position="189"/>
        <end position="293"/>
    </location>
</feature>
<evidence type="ECO:0000256" key="4">
    <source>
        <dbReference type="ARBA" id="ARBA00023026"/>
    </source>
</evidence>
<dbReference type="EMBL" id="AM158318">
    <property type="protein sequence ID" value="CAJ43600.1"/>
    <property type="molecule type" value="Genomic_DNA"/>
</dbReference>
<keyword evidence="3" id="KW-0749">Sporulation</keyword>
<dbReference type="InterPro" id="IPR005639">
    <property type="entry name" value="Pest_crys_dom_I"/>
</dbReference>
<dbReference type="InterPro" id="IPR038979">
    <property type="entry name" value="Pest_crys"/>
</dbReference>
<dbReference type="PANTHER" id="PTHR37003">
    <property type="entry name" value="ENDOTOXIN_N DOMAIN-CONTAINING PROTEIN-RELATED"/>
    <property type="match status" value="1"/>
</dbReference>
<dbReference type="Gene3D" id="2.60.120.260">
    <property type="entry name" value="Galactose-binding domain-like"/>
    <property type="match status" value="1"/>
</dbReference>
<dbReference type="Gene3D" id="1.20.190.10">
    <property type="entry name" value="Pesticidal crystal protein, N-terminal domain"/>
    <property type="match status" value="1"/>
</dbReference>
<dbReference type="InterPro" id="IPR005638">
    <property type="entry name" value="Pest_crys_dom-III"/>
</dbReference>
<dbReference type="GO" id="GO:0001907">
    <property type="term" value="P:symbiont-mediated killing of host cell"/>
    <property type="evidence" value="ECO:0007669"/>
    <property type="project" value="InterPro"/>
</dbReference>
<gene>
    <name evidence="9" type="primary">cry24l</name>
</gene>
<evidence type="ECO:0000256" key="5">
    <source>
        <dbReference type="ARBA" id="ARBA00029653"/>
    </source>
</evidence>
<dbReference type="InterPro" id="IPR008979">
    <property type="entry name" value="Galactose-bd-like_sf"/>
</dbReference>
<dbReference type="InterPro" id="IPR036399">
    <property type="entry name" value="Pest_cryst_cen_dom_sf"/>
</dbReference>
<evidence type="ECO:0000259" key="6">
    <source>
        <dbReference type="Pfam" id="PF00555"/>
    </source>
</evidence>
<sequence length="686" mass="78072">MNPYQNKNKYEILESSSDYTKISNKYPFANDPNITMKHMNYKDWMHMCETPTPFSASIIISVISIFGRVLGLSSSFANTSKYIAIITGILGLLGSSSSGSTNVWDNLIKHIEELTDRFIDTSVRFTGMSTVNGLNSQYLYYLDLFEDWYEDQNNEQKRNRLVGTFQTLGLAFINALGYRNTNGQEVRGTLSTAYEVQFLPSYAQAANLHLLLLKDAVTYGDKWILIEPTSNYYNRFKDNIARYTDYCTEYFHKGLDNLKKPGSDAVSWLRFNGFRRDMTLMVLDLITLFPLYDSVQYPLPTQIELSRQIYTDPVGATFSDFSNWTLTNRTLANFNDLEREVTDAPSLLKWLNSIEVYTGAIDSHRPTSPGERIGVWYGNRNTYINPDTNEVSYRFTGELAYENPYTFIGSFFDNDIYKVALRAAAVSTTFGSNDSTFGVSSSQFFNRRGIHQLYESSQPIPSWPITLAFPGEESSEGNANDYSHRLCDVKNITGGLRQTPARGRSSLLSHAWTHSSLKLRNIIAADKITQIPAVKTWEIRGTSSVVAGPGNTGGNLVKMSYHSVWNIKFTCQQLKRYRVRIRYASDGNCQLAMRRWRGGPGYVQEARHTVQRTFSGSMTYDSFKYLDIFTMPAEDYTFNLTIDLESGGALYIDKIEFTPDDITTLEYEGERDLEKTKNTVNDLFTN</sequence>
<evidence type="ECO:0000259" key="8">
    <source>
        <dbReference type="Pfam" id="PF03945"/>
    </source>
</evidence>
<keyword evidence="2" id="KW-0800">Toxin</keyword>
<dbReference type="PANTHER" id="PTHR37003:SF2">
    <property type="entry name" value="PESTICIDAL CRYSTAL PROTEIN N-TERMINAL DOMAIN-CONTAINING PROTEIN"/>
    <property type="match status" value="1"/>
</dbReference>
<proteinExistence type="inferred from homology"/>
<dbReference type="GO" id="GO:0005102">
    <property type="term" value="F:signaling receptor binding"/>
    <property type="evidence" value="ECO:0007669"/>
    <property type="project" value="InterPro"/>
</dbReference>
<dbReference type="Pfam" id="PF03945">
    <property type="entry name" value="Endotoxin_N"/>
    <property type="match status" value="1"/>
</dbReference>
<dbReference type="GO" id="GO:0030435">
    <property type="term" value="P:sporulation resulting in formation of a cellular spore"/>
    <property type="evidence" value="ECO:0007669"/>
    <property type="project" value="UniProtKB-KW"/>
</dbReference>
<protein>
    <recommendedName>
        <fullName evidence="5">Crystaline entomocidal protoxin</fullName>
    </recommendedName>
</protein>
<dbReference type="InterPro" id="IPR036716">
    <property type="entry name" value="Pest_crys_N_sf"/>
</dbReference>